<dbReference type="InterPro" id="IPR000601">
    <property type="entry name" value="PKD_dom"/>
</dbReference>
<accession>A0A0G1XA77</accession>
<dbReference type="SUPFAM" id="SSF47090">
    <property type="entry name" value="PGBD-like"/>
    <property type="match status" value="1"/>
</dbReference>
<dbReference type="Pfam" id="PF18911">
    <property type="entry name" value="PKD_4"/>
    <property type="match status" value="1"/>
</dbReference>
<dbReference type="InterPro" id="IPR035986">
    <property type="entry name" value="PKD_dom_sf"/>
</dbReference>
<evidence type="ECO:0000313" key="5">
    <source>
        <dbReference type="Proteomes" id="UP000034185"/>
    </source>
</evidence>
<name>A0A0G1XA77_9BACT</name>
<organism evidence="4 5">
    <name type="scientific">Candidatus Kaiserbacteria bacterium GW2011_GWB1_52_6</name>
    <dbReference type="NCBI Taxonomy" id="1618674"/>
    <lineage>
        <taxon>Bacteria</taxon>
        <taxon>Candidatus Kaiseribacteriota</taxon>
    </lineage>
</organism>
<evidence type="ECO:0000313" key="4">
    <source>
        <dbReference type="EMBL" id="KKW27725.1"/>
    </source>
</evidence>
<dbReference type="PROSITE" id="PS50093">
    <property type="entry name" value="PKD"/>
    <property type="match status" value="1"/>
</dbReference>
<dbReference type="InterPro" id="IPR036365">
    <property type="entry name" value="PGBD-like_sf"/>
</dbReference>
<dbReference type="Proteomes" id="UP000034185">
    <property type="component" value="Unassembled WGS sequence"/>
</dbReference>
<dbReference type="Gene3D" id="2.60.40.10">
    <property type="entry name" value="Immunoglobulins"/>
    <property type="match status" value="3"/>
</dbReference>
<comment type="caution">
    <text evidence="4">The sequence shown here is derived from an EMBL/GenBank/DDBJ whole genome shotgun (WGS) entry which is preliminary data.</text>
</comment>
<sequence length="512" mass="52415">MNPRHISAALALAIFLPLAASALTADDIQAQIQSLLAQLAQLQEQLKQLQMPAPVTPPVSRICPILNRTLARGASGSDVTSLQAYLGVSQTGYFGPLTEQAVQQLQVQEGVVSSGSAATTGYGSVGARTRAVFARRCGTVVSPPQPQPPIACTAVYPICGVGYHVGGYCNNQCLPDTTSAGAPTISGLDAPTSLNVGQTGTWTVHASVLGGGQVSYSVVWGDENYLPTLMNAASAIAVNTSGTFTHSYSEAGTYSPTFTVSNAAGSARTSATVVIQGVKTCNPVPIIDCAPGYTYTGESYDSARCKVAGKCVPNPSQSFSASPTSGVAPLTVSFSATGSAETVRYVDFGDGTMSSLQYQCVGGGYGNAGCSLIASPHTYASAGTYIAKLQKPAPSCQTCTDLEGRETIGTVTITVTGAQTATLSASPTSGPAPLAVIFKTSVTSGIIDFGEGTSGGEIYAFSCGDYAAPESCGYGATHTYTKAGVYIAKYPKIFDCIGSCDIKQQAVTITVR</sequence>
<feature type="domain" description="PKD" evidence="3">
    <location>
        <begin position="211"/>
        <end position="276"/>
    </location>
</feature>
<reference evidence="4 5" key="1">
    <citation type="journal article" date="2015" name="Nature">
        <title>rRNA introns, odd ribosomes, and small enigmatic genomes across a large radiation of phyla.</title>
        <authorList>
            <person name="Brown C.T."/>
            <person name="Hug L.A."/>
            <person name="Thomas B.C."/>
            <person name="Sharon I."/>
            <person name="Castelle C.J."/>
            <person name="Singh A."/>
            <person name="Wilkins M.J."/>
            <person name="Williams K.H."/>
            <person name="Banfield J.F."/>
        </authorList>
    </citation>
    <scope>NUCLEOTIDE SEQUENCE [LARGE SCALE GENOMIC DNA]</scope>
</reference>
<dbReference type="AlphaFoldDB" id="A0A0G1XA77"/>
<dbReference type="InterPro" id="IPR022409">
    <property type="entry name" value="PKD/Chitinase_dom"/>
</dbReference>
<keyword evidence="2" id="KW-0732">Signal</keyword>
<dbReference type="InterPro" id="IPR036366">
    <property type="entry name" value="PGBDSf"/>
</dbReference>
<keyword evidence="1" id="KW-0175">Coiled coil</keyword>
<evidence type="ECO:0000259" key="3">
    <source>
        <dbReference type="PROSITE" id="PS50093"/>
    </source>
</evidence>
<proteinExistence type="predicted"/>
<dbReference type="InterPro" id="IPR013783">
    <property type="entry name" value="Ig-like_fold"/>
</dbReference>
<evidence type="ECO:0000256" key="1">
    <source>
        <dbReference type="SAM" id="Coils"/>
    </source>
</evidence>
<feature type="coiled-coil region" evidence="1">
    <location>
        <begin position="25"/>
        <end position="52"/>
    </location>
</feature>
<dbReference type="EMBL" id="LCRA01000008">
    <property type="protein sequence ID" value="KKW27725.1"/>
    <property type="molecule type" value="Genomic_DNA"/>
</dbReference>
<protein>
    <submittedName>
        <fullName evidence="4">Peptidoglycan-binding domain 1 protein</fullName>
    </submittedName>
</protein>
<feature type="signal peptide" evidence="2">
    <location>
        <begin position="1"/>
        <end position="22"/>
    </location>
</feature>
<feature type="chain" id="PRO_5002540693" evidence="2">
    <location>
        <begin position="23"/>
        <end position="512"/>
    </location>
</feature>
<dbReference type="Gene3D" id="1.10.101.10">
    <property type="entry name" value="PGBD-like superfamily/PGBD"/>
    <property type="match status" value="1"/>
</dbReference>
<gene>
    <name evidence="4" type="ORF">UY70_C0008G0004</name>
</gene>
<dbReference type="CDD" id="cd00146">
    <property type="entry name" value="PKD"/>
    <property type="match status" value="1"/>
</dbReference>
<dbReference type="SMART" id="SM00089">
    <property type="entry name" value="PKD"/>
    <property type="match status" value="2"/>
</dbReference>
<dbReference type="SUPFAM" id="SSF49299">
    <property type="entry name" value="PKD domain"/>
    <property type="match status" value="3"/>
</dbReference>
<evidence type="ECO:0000256" key="2">
    <source>
        <dbReference type="SAM" id="SignalP"/>
    </source>
</evidence>